<dbReference type="CDD" id="cd00593">
    <property type="entry name" value="RIBOc"/>
    <property type="match status" value="2"/>
</dbReference>
<evidence type="ECO:0000259" key="21">
    <source>
        <dbReference type="PROSITE" id="PS51327"/>
    </source>
</evidence>
<dbReference type="InterPro" id="IPR044441">
    <property type="entry name" value="DICER_DSRM"/>
</dbReference>
<dbReference type="InterPro" id="IPR036389">
    <property type="entry name" value="RNase_III_sf"/>
</dbReference>
<evidence type="ECO:0000256" key="12">
    <source>
        <dbReference type="ARBA" id="ARBA00023158"/>
    </source>
</evidence>
<dbReference type="InterPro" id="IPR048513">
    <property type="entry name" value="Dicer_PBD"/>
</dbReference>
<dbReference type="SUPFAM" id="SSF69065">
    <property type="entry name" value="RNase III domain-like"/>
    <property type="match status" value="2"/>
</dbReference>
<dbReference type="Pfam" id="PF00636">
    <property type="entry name" value="Ribonuclease_3"/>
    <property type="match status" value="2"/>
</dbReference>
<keyword evidence="4" id="KW-0479">Metal-binding</keyword>
<dbReference type="PANTHER" id="PTHR14950">
    <property type="entry name" value="DICER-RELATED"/>
    <property type="match status" value="1"/>
</dbReference>
<protein>
    <submittedName>
        <fullName evidence="23">Endoribonuclease Dicer isoform X1</fullName>
    </submittedName>
</protein>
<dbReference type="PROSITE" id="PS51194">
    <property type="entry name" value="HELICASE_CTER"/>
    <property type="match status" value="1"/>
</dbReference>
<feature type="domain" description="DRBM" evidence="16">
    <location>
        <begin position="1686"/>
        <end position="1708"/>
    </location>
</feature>
<evidence type="ECO:0000256" key="1">
    <source>
        <dbReference type="ARBA" id="ARBA00001936"/>
    </source>
</evidence>
<dbReference type="PROSITE" id="PS50821">
    <property type="entry name" value="PAZ"/>
    <property type="match status" value="1"/>
</dbReference>
<dbReference type="GO" id="GO:0003677">
    <property type="term" value="F:DNA binding"/>
    <property type="evidence" value="ECO:0007669"/>
    <property type="project" value="InterPro"/>
</dbReference>
<dbReference type="Pfam" id="PF03368">
    <property type="entry name" value="Dicer_dimer"/>
    <property type="match status" value="1"/>
</dbReference>
<dbReference type="RefSeq" id="XP_030375294.1">
    <property type="nucleotide sequence ID" value="XM_030519434.1"/>
</dbReference>
<dbReference type="Gene3D" id="3.30.160.20">
    <property type="match status" value="1"/>
</dbReference>
<dbReference type="Pfam" id="PF02170">
    <property type="entry name" value="PAZ"/>
    <property type="match status" value="1"/>
</dbReference>
<dbReference type="PROSITE" id="PS51192">
    <property type="entry name" value="HELICASE_ATP_BIND_1"/>
    <property type="match status" value="1"/>
</dbReference>
<keyword evidence="12" id="KW-0943">RNA-mediated gene silencing</keyword>
<reference evidence="23" key="1">
    <citation type="submission" date="2025-08" db="UniProtKB">
        <authorList>
            <consortium name="RefSeq"/>
        </authorList>
    </citation>
    <scope>IDENTIFICATION</scope>
    <source>
        <strain evidence="23">11010-0011.00</strain>
        <tissue evidence="23">Whole body</tissue>
    </source>
</reference>
<keyword evidence="7" id="KW-0378">Hydrolase</keyword>
<dbReference type="Gene3D" id="1.10.1520.10">
    <property type="entry name" value="Ribonuclease III domain"/>
    <property type="match status" value="2"/>
</dbReference>
<dbReference type="InterPro" id="IPR014001">
    <property type="entry name" value="Helicase_ATP-bd"/>
</dbReference>
<dbReference type="SMART" id="SM00490">
    <property type="entry name" value="HELICc"/>
    <property type="match status" value="1"/>
</dbReference>
<dbReference type="Pfam" id="PF20932">
    <property type="entry name" value="Dicer_dsRBD"/>
    <property type="match status" value="1"/>
</dbReference>
<evidence type="ECO:0000313" key="23">
    <source>
        <dbReference type="RefSeq" id="XP_030375294.1"/>
    </source>
</evidence>
<dbReference type="GO" id="GO:0004525">
    <property type="term" value="F:ribonuclease III activity"/>
    <property type="evidence" value="ECO:0007669"/>
    <property type="project" value="InterPro"/>
</dbReference>
<dbReference type="Pfam" id="PF20931">
    <property type="entry name" value="Dicer_platform"/>
    <property type="match status" value="1"/>
</dbReference>
<dbReference type="InterPro" id="IPR000999">
    <property type="entry name" value="RNase_III_dom"/>
</dbReference>
<dbReference type="PROSITE" id="PS50137">
    <property type="entry name" value="DS_RBD"/>
    <property type="match status" value="1"/>
</dbReference>
<keyword evidence="3" id="KW-0540">Nuclease</keyword>
<dbReference type="Pfam" id="PF00271">
    <property type="entry name" value="Helicase_C"/>
    <property type="match status" value="1"/>
</dbReference>
<dbReference type="Gene3D" id="3.30.160.380">
    <property type="entry name" value="Dicer dimerisation domain"/>
    <property type="match status" value="1"/>
</dbReference>
<dbReference type="SMART" id="SM00949">
    <property type="entry name" value="PAZ"/>
    <property type="match status" value="1"/>
</dbReference>
<evidence type="ECO:0000256" key="11">
    <source>
        <dbReference type="ARBA" id="ARBA00022884"/>
    </source>
</evidence>
<keyword evidence="11 15" id="KW-0694">RNA-binding</keyword>
<evidence type="ECO:0000259" key="20">
    <source>
        <dbReference type="PROSITE" id="PS51194"/>
    </source>
</evidence>
<dbReference type="InterPro" id="IPR001650">
    <property type="entry name" value="Helicase_C-like"/>
</dbReference>
<keyword evidence="5" id="KW-0677">Repeat</keyword>
<proteinExistence type="inferred from homology"/>
<dbReference type="InterPro" id="IPR048512">
    <property type="entry name" value="Dicer_platform"/>
</dbReference>
<dbReference type="GO" id="GO:0005737">
    <property type="term" value="C:cytoplasm"/>
    <property type="evidence" value="ECO:0007669"/>
    <property type="project" value="TreeGrafter"/>
</dbReference>
<dbReference type="OrthoDB" id="416741at2759"/>
<dbReference type="GeneID" id="115624654"/>
<organism evidence="22 23">
    <name type="scientific">Drosophila lebanonensis</name>
    <name type="common">Fruit fly</name>
    <name type="synonym">Scaptodrosophila lebanonensis</name>
    <dbReference type="NCBI Taxonomy" id="7225"/>
    <lineage>
        <taxon>Eukaryota</taxon>
        <taxon>Metazoa</taxon>
        <taxon>Ecdysozoa</taxon>
        <taxon>Arthropoda</taxon>
        <taxon>Hexapoda</taxon>
        <taxon>Insecta</taxon>
        <taxon>Pterygota</taxon>
        <taxon>Neoptera</taxon>
        <taxon>Endopterygota</taxon>
        <taxon>Diptera</taxon>
        <taxon>Brachycera</taxon>
        <taxon>Muscomorpha</taxon>
        <taxon>Ephydroidea</taxon>
        <taxon>Drosophilidae</taxon>
        <taxon>Scaptodrosophila</taxon>
    </lineage>
</organism>
<dbReference type="InterPro" id="IPR003100">
    <property type="entry name" value="PAZ_dom"/>
</dbReference>
<dbReference type="InterPro" id="IPR005034">
    <property type="entry name" value="Dicer_dimerisation"/>
</dbReference>
<dbReference type="SUPFAM" id="SSF52540">
    <property type="entry name" value="P-loop containing nucleoside triphosphate hydrolases"/>
    <property type="match status" value="1"/>
</dbReference>
<feature type="domain" description="Helicase ATP-binding" evidence="19">
    <location>
        <begin position="10"/>
        <end position="189"/>
    </location>
</feature>
<dbReference type="GO" id="GO:0003723">
    <property type="term" value="F:RNA binding"/>
    <property type="evidence" value="ECO:0007669"/>
    <property type="project" value="UniProtKB-UniRule"/>
</dbReference>
<comment type="similarity">
    <text evidence="14 15">Belongs to the helicase family. Dicer subfamily.</text>
</comment>
<evidence type="ECO:0000256" key="8">
    <source>
        <dbReference type="ARBA" id="ARBA00022806"/>
    </source>
</evidence>
<evidence type="ECO:0000256" key="2">
    <source>
        <dbReference type="ARBA" id="ARBA00001946"/>
    </source>
</evidence>
<accession>A0A6J2TH06</accession>
<dbReference type="PANTHER" id="PTHR14950:SF36">
    <property type="entry name" value="ENDORIBONUCLEASE DCR-2"/>
    <property type="match status" value="1"/>
</dbReference>
<dbReference type="PROSITE" id="PS51327">
    <property type="entry name" value="DICER_DSRBF"/>
    <property type="match status" value="1"/>
</dbReference>
<evidence type="ECO:0000256" key="15">
    <source>
        <dbReference type="PROSITE-ProRule" id="PRU00657"/>
    </source>
</evidence>
<dbReference type="InterPro" id="IPR006935">
    <property type="entry name" value="Helicase/UvrB_N"/>
</dbReference>
<dbReference type="PROSITE" id="PS50142">
    <property type="entry name" value="RNASE_3_2"/>
    <property type="match status" value="2"/>
</dbReference>
<dbReference type="InterPro" id="IPR014720">
    <property type="entry name" value="dsRBD_dom"/>
</dbReference>
<dbReference type="GO" id="GO:0005634">
    <property type="term" value="C:nucleus"/>
    <property type="evidence" value="ECO:0007669"/>
    <property type="project" value="TreeGrafter"/>
</dbReference>
<gene>
    <name evidence="23" type="primary">LOC115624654</name>
</gene>
<evidence type="ECO:0000259" key="16">
    <source>
        <dbReference type="PROSITE" id="PS50137"/>
    </source>
</evidence>
<feature type="domain" description="Helicase C-terminal" evidence="20">
    <location>
        <begin position="363"/>
        <end position="551"/>
    </location>
</feature>
<dbReference type="SMART" id="SM00487">
    <property type="entry name" value="DEXDc"/>
    <property type="match status" value="1"/>
</dbReference>
<evidence type="ECO:0000259" key="18">
    <source>
        <dbReference type="PROSITE" id="PS50821"/>
    </source>
</evidence>
<evidence type="ECO:0000259" key="19">
    <source>
        <dbReference type="PROSITE" id="PS51192"/>
    </source>
</evidence>
<feature type="domain" description="RNase III" evidence="17">
    <location>
        <begin position="1420"/>
        <end position="1617"/>
    </location>
</feature>
<comment type="cofactor">
    <cofactor evidence="2">
        <name>Mg(2+)</name>
        <dbReference type="ChEBI" id="CHEBI:18420"/>
    </cofactor>
</comment>
<dbReference type="GO" id="GO:0070578">
    <property type="term" value="C:RISC-loading complex"/>
    <property type="evidence" value="ECO:0007669"/>
    <property type="project" value="TreeGrafter"/>
</dbReference>
<evidence type="ECO:0000313" key="22">
    <source>
        <dbReference type="Proteomes" id="UP000504634"/>
    </source>
</evidence>
<evidence type="ECO:0000256" key="6">
    <source>
        <dbReference type="ARBA" id="ARBA00022741"/>
    </source>
</evidence>
<keyword evidence="13" id="KW-0464">Manganese</keyword>
<dbReference type="GO" id="GO:0006309">
    <property type="term" value="P:apoptotic DNA fragmentation"/>
    <property type="evidence" value="ECO:0007669"/>
    <property type="project" value="TreeGrafter"/>
</dbReference>
<dbReference type="InterPro" id="IPR027417">
    <property type="entry name" value="P-loop_NTPase"/>
</dbReference>
<evidence type="ECO:0000256" key="10">
    <source>
        <dbReference type="ARBA" id="ARBA00022842"/>
    </source>
</evidence>
<evidence type="ECO:0000256" key="13">
    <source>
        <dbReference type="ARBA" id="ARBA00023211"/>
    </source>
</evidence>
<comment type="cofactor">
    <cofactor evidence="1">
        <name>Mn(2+)</name>
        <dbReference type="ChEBI" id="CHEBI:29035"/>
    </cofactor>
</comment>
<dbReference type="GO" id="GO:0046872">
    <property type="term" value="F:metal ion binding"/>
    <property type="evidence" value="ECO:0007669"/>
    <property type="project" value="UniProtKB-KW"/>
</dbReference>
<dbReference type="Pfam" id="PF04851">
    <property type="entry name" value="ResIII"/>
    <property type="match status" value="1"/>
</dbReference>
<feature type="domain" description="Dicer dsRNA-binding fold" evidence="21">
    <location>
        <begin position="567"/>
        <end position="663"/>
    </location>
</feature>
<dbReference type="GO" id="GO:0005524">
    <property type="term" value="F:ATP binding"/>
    <property type="evidence" value="ECO:0007669"/>
    <property type="project" value="UniProtKB-KW"/>
</dbReference>
<keyword evidence="8" id="KW-0347">Helicase</keyword>
<dbReference type="FunFam" id="3.40.50.300:FF:000628">
    <property type="entry name" value="Endoribonuclease Dicer"/>
    <property type="match status" value="1"/>
</dbReference>
<dbReference type="Gene3D" id="2.170.260.10">
    <property type="entry name" value="paz domain"/>
    <property type="match status" value="1"/>
</dbReference>
<evidence type="ECO:0000256" key="4">
    <source>
        <dbReference type="ARBA" id="ARBA00022723"/>
    </source>
</evidence>
<feature type="domain" description="PAZ" evidence="18">
    <location>
        <begin position="832"/>
        <end position="969"/>
    </location>
</feature>
<dbReference type="Gene3D" id="3.40.50.300">
    <property type="entry name" value="P-loop containing nucleotide triphosphate hydrolases"/>
    <property type="match status" value="2"/>
</dbReference>
<evidence type="ECO:0000256" key="3">
    <source>
        <dbReference type="ARBA" id="ARBA00022722"/>
    </source>
</evidence>
<keyword evidence="10" id="KW-0460">Magnesium</keyword>
<dbReference type="InterPro" id="IPR038248">
    <property type="entry name" value="Dicer_dimer_sf"/>
</dbReference>
<keyword evidence="9" id="KW-0067">ATP-binding</keyword>
<dbReference type="SMART" id="SM00535">
    <property type="entry name" value="RIBOc"/>
    <property type="match status" value="2"/>
</dbReference>
<sequence length="1711" mass="195646">MEARNYQLRLVDYVTKRNGIIYLPTGTGKTYVAILALKRFSKDMDKPVDGGGKRAVFMCNTVELARQQAICIKKLTSLKVGFYVGERDVDYWEPKKWDEEIKENQVLVGTAQVMLDLVLQKRLGLGSISIVIFDECHHGTGQHPYHEFMRLFQCANPNDELPRVVGLTGVLIKGNEIKNVAKKLKELETTYRGNIITVSDMHEIENVMLHSTKPVELVASYPLDTYSFDVINKIKARIDQFYKTLEVLDIGTQPVRMSKGLQKVREPNKKTYVKTILNDFLYQLNDFGIYTASIAIMAVIVEFEIKRRQAETLTLRNMYRAAITLCDHIRHLLVSKMLDWLDENESDGLENREDIILNFSTRKVQTFLNYLKQTFAGKQAKDICCLVFVERRYSAKCIYGMLLNYIAGTPELKNVLVPQFMVGRNGLSHDFGSVLQRKCQKTAIKEFRDGECNLMVCSSVLEEGIDVQACNYVLILDQLKTFNMYVQTKGRARSKDAVFVMFCSQGDRDKMSQRLQQYREAHIEIAAYLKQRVLEREPQDYEIEEHFQDVIKPYINSNGALLLPSSALSLLYRYCQQLPVDAFGIVLPWFERLPPDANQGRNKEIVSVTLPLTSLLRETIYSDPMNCTKWAKISAAFKTCIKLHELGEFNEHLLPTTVQERVEAIADVHFEHWKKYGDSVTIKRKEKAQKEQELSYPSSCPSEMYDAQPRVAEPCYAYEISLCPQFERNDYTAHMHDHLQKGGNYALLLRKRLPRLAEMPLFSNQGKLTVKVAEEPQVLCINSADELEQVQRFHMMIFRDLLRIWQPFFVLDRSSKEHSYLVVPLATQGGGIDMEMVARFQSLPAPRKYGLAERRKQALPKAEDFEGKVVTQWYANYEHKRMLVTKVHTELTPMSMMEDKQKDKSYYDFTMSKYKENIEDVAHKTQFLLEVRELTDRLNFYVNQRGKSSALAKARAKVLLIPELCFNFHFPGTMWVKLLFLPSILRRLTFMLHGEALRVRFNKYLGLDSIPVNGELYRPQPLAIDLSLRRNVDEVGNAIAGEVFEEPKSLLEPLPTKVIEDSTEKMEIEDLNIPWQNYMQPIDLERKMMISYPVELSYYCRFTSGDLIKLDKLETADKQLWAETQFKMPKSNVYTTQSSPVSISASVPALMPSSSQNLCSLSVLKRSMSNESIIPAEQCEFMAAITSAGSVDVFDMERLELLGDCFLKLSATLYLANKYPDWNEGILTQVKSALVSNRNLLYCLRETDIPHCICNSVFTPKYTWLPPSTSLPHNIRAIWTKKPQIAALIGPHNLRDLVLSDNEINGSGECSADNYRNFIESCQANKHTHHAGQNFHADINFLVHQHQLADKVVADTLEALLGVIVKNYGLQHGFRMLEYFGICKPDIGKPLTQLLDLQLGSDRIRTNITAREVDAFLLNHAFLEANLGYTFRDRAYLLQALTHPSFPTNRLTGCYQELEFIGDAILDFLISAYIFEHKTRMTPGQLTDLRSALVNNTTLACICVRHRFHFFILAENALLSESVKNFAEFQESQGHRVTNHVRILMEESDVQPVPLDSDEEVDLEKDLVLETNSAGSRRGDAAPTAIGEFNLAHNVDVPKALGDVVEALIAAIYLDCRSLETTWQVIYKLFEPELVEFSRNVPINPIRQLFEHKVANPQFTQPIVDQNMVMVCCQFTCIDRTMKVHGFGTNSNQAKLAAAKHALQKLAKCEA</sequence>
<dbReference type="GO" id="GO:0004530">
    <property type="term" value="F:deoxyribonuclease I activity"/>
    <property type="evidence" value="ECO:0007669"/>
    <property type="project" value="TreeGrafter"/>
</dbReference>
<dbReference type="CDD" id="cd18034">
    <property type="entry name" value="DEXHc_dicer"/>
    <property type="match status" value="1"/>
</dbReference>
<dbReference type="GO" id="GO:0030422">
    <property type="term" value="P:siRNA processing"/>
    <property type="evidence" value="ECO:0007669"/>
    <property type="project" value="InterPro"/>
</dbReference>
<dbReference type="GO" id="GO:0031054">
    <property type="term" value="P:pre-miRNA processing"/>
    <property type="evidence" value="ECO:0007669"/>
    <property type="project" value="InterPro"/>
</dbReference>
<evidence type="ECO:0000256" key="9">
    <source>
        <dbReference type="ARBA" id="ARBA00022840"/>
    </source>
</evidence>
<keyword evidence="6" id="KW-0547">Nucleotide-binding</keyword>
<evidence type="ECO:0000256" key="7">
    <source>
        <dbReference type="ARBA" id="ARBA00022801"/>
    </source>
</evidence>
<dbReference type="GO" id="GO:0035194">
    <property type="term" value="P:regulatory ncRNA-mediated post-transcriptional gene silencing"/>
    <property type="evidence" value="ECO:0007669"/>
    <property type="project" value="UniProtKB-ARBA"/>
</dbReference>
<evidence type="ECO:0000259" key="17">
    <source>
        <dbReference type="PROSITE" id="PS50142"/>
    </source>
</evidence>
<dbReference type="SUPFAM" id="SSF54768">
    <property type="entry name" value="dsRNA-binding domain-like"/>
    <property type="match status" value="1"/>
</dbReference>
<keyword evidence="22" id="KW-1185">Reference proteome</keyword>
<evidence type="ECO:0000256" key="14">
    <source>
        <dbReference type="ARBA" id="ARBA00035116"/>
    </source>
</evidence>
<name>A0A6J2TH06_DROLE</name>
<dbReference type="GO" id="GO:0004386">
    <property type="term" value="F:helicase activity"/>
    <property type="evidence" value="ECO:0007669"/>
    <property type="project" value="UniProtKB-KW"/>
</dbReference>
<feature type="domain" description="RNase III" evidence="17">
    <location>
        <begin position="1161"/>
        <end position="1369"/>
    </location>
</feature>
<evidence type="ECO:0000256" key="5">
    <source>
        <dbReference type="ARBA" id="ARBA00022737"/>
    </source>
</evidence>
<dbReference type="CDD" id="cd15903">
    <property type="entry name" value="Dicer_PBD"/>
    <property type="match status" value="1"/>
</dbReference>
<dbReference type="Proteomes" id="UP000504634">
    <property type="component" value="Unplaced"/>
</dbReference>